<dbReference type="Proteomes" id="UP000593567">
    <property type="component" value="Unassembled WGS sequence"/>
</dbReference>
<protein>
    <submittedName>
        <fullName evidence="1">Uncharacterized protein</fullName>
    </submittedName>
</protein>
<accession>A0A7J7KA78</accession>
<dbReference type="AlphaFoldDB" id="A0A7J7KA78"/>
<evidence type="ECO:0000313" key="1">
    <source>
        <dbReference type="EMBL" id="KAF6034761.1"/>
    </source>
</evidence>
<evidence type="ECO:0000313" key="2">
    <source>
        <dbReference type="Proteomes" id="UP000593567"/>
    </source>
</evidence>
<proteinExistence type="predicted"/>
<name>A0A7J7KA78_BUGNE</name>
<keyword evidence="2" id="KW-1185">Reference proteome</keyword>
<reference evidence="1" key="1">
    <citation type="submission" date="2020-06" db="EMBL/GenBank/DDBJ databases">
        <title>Draft genome of Bugula neritina, a colonial animal packing powerful symbionts and potential medicines.</title>
        <authorList>
            <person name="Rayko M."/>
        </authorList>
    </citation>
    <scope>NUCLEOTIDE SEQUENCE [LARGE SCALE GENOMIC DNA]</scope>
    <source>
        <strain evidence="1">Kwan_BN1</strain>
    </source>
</reference>
<gene>
    <name evidence="1" type="ORF">EB796_006934</name>
</gene>
<sequence length="80" mass="9492">MWGAENAMIWTFKYTLKWTVRNPCKVLSTYHKHCSRVHGPSLKDIGKSKYSILYLPGKNWTKTHFRQSIVRYENKLAYSP</sequence>
<dbReference type="EMBL" id="VXIV02001000">
    <property type="protein sequence ID" value="KAF6034761.1"/>
    <property type="molecule type" value="Genomic_DNA"/>
</dbReference>
<organism evidence="1 2">
    <name type="scientific">Bugula neritina</name>
    <name type="common">Brown bryozoan</name>
    <name type="synonym">Sertularia neritina</name>
    <dbReference type="NCBI Taxonomy" id="10212"/>
    <lineage>
        <taxon>Eukaryota</taxon>
        <taxon>Metazoa</taxon>
        <taxon>Spiralia</taxon>
        <taxon>Lophotrochozoa</taxon>
        <taxon>Bryozoa</taxon>
        <taxon>Gymnolaemata</taxon>
        <taxon>Cheilostomatida</taxon>
        <taxon>Flustrina</taxon>
        <taxon>Buguloidea</taxon>
        <taxon>Bugulidae</taxon>
        <taxon>Bugula</taxon>
    </lineage>
</organism>
<comment type="caution">
    <text evidence="1">The sequence shown here is derived from an EMBL/GenBank/DDBJ whole genome shotgun (WGS) entry which is preliminary data.</text>
</comment>